<keyword evidence="10" id="KW-1185">Reference proteome</keyword>
<evidence type="ECO:0000256" key="8">
    <source>
        <dbReference type="SAM" id="MobiDB-lite"/>
    </source>
</evidence>
<dbReference type="EMBL" id="CAXKWB010060322">
    <property type="protein sequence ID" value="CAL4182869.1"/>
    <property type="molecule type" value="Genomic_DNA"/>
</dbReference>
<dbReference type="Pfam" id="PF11573">
    <property type="entry name" value="Med23"/>
    <property type="match status" value="1"/>
</dbReference>
<evidence type="ECO:0000313" key="10">
    <source>
        <dbReference type="Proteomes" id="UP001497623"/>
    </source>
</evidence>
<dbReference type="GO" id="GO:0016592">
    <property type="term" value="C:mediator complex"/>
    <property type="evidence" value="ECO:0007669"/>
    <property type="project" value="TreeGrafter"/>
</dbReference>
<accession>A0AAV2SE72</accession>
<dbReference type="Proteomes" id="UP001497623">
    <property type="component" value="Unassembled WGS sequence"/>
</dbReference>
<evidence type="ECO:0000256" key="2">
    <source>
        <dbReference type="ARBA" id="ARBA00010222"/>
    </source>
</evidence>
<dbReference type="GO" id="GO:0006357">
    <property type="term" value="P:regulation of transcription by RNA polymerase II"/>
    <property type="evidence" value="ECO:0007669"/>
    <property type="project" value="TreeGrafter"/>
</dbReference>
<evidence type="ECO:0000256" key="4">
    <source>
        <dbReference type="ARBA" id="ARBA00023015"/>
    </source>
</evidence>
<dbReference type="GO" id="GO:0005667">
    <property type="term" value="C:transcription regulator complex"/>
    <property type="evidence" value="ECO:0007669"/>
    <property type="project" value="TreeGrafter"/>
</dbReference>
<evidence type="ECO:0000256" key="1">
    <source>
        <dbReference type="ARBA" id="ARBA00004123"/>
    </source>
</evidence>
<dbReference type="PANTHER" id="PTHR12691:SF10">
    <property type="entry name" value="MEDIATOR OF RNA POLYMERASE II TRANSCRIPTION SUBUNIT 23"/>
    <property type="match status" value="1"/>
</dbReference>
<feature type="non-terminal residue" evidence="9">
    <location>
        <position position="434"/>
    </location>
</feature>
<comment type="subcellular location">
    <subcellularLocation>
        <location evidence="1">Nucleus</location>
    </subcellularLocation>
</comment>
<proteinExistence type="inferred from homology"/>
<evidence type="ECO:0000256" key="5">
    <source>
        <dbReference type="ARBA" id="ARBA00023163"/>
    </source>
</evidence>
<keyword evidence="4" id="KW-0805">Transcription regulation</keyword>
<keyword evidence="5" id="KW-0804">Transcription</keyword>
<comment type="similarity">
    <text evidence="2">Belongs to the Mediator complex subunit 23 family.</text>
</comment>
<dbReference type="PANTHER" id="PTHR12691">
    <property type="entry name" value="MEDIATOR OF RNA POLYMERASE II TRANSCRIPTION SUBUNIT 23"/>
    <property type="match status" value="1"/>
</dbReference>
<keyword evidence="6" id="KW-0539">Nucleus</keyword>
<organism evidence="9 10">
    <name type="scientific">Meganyctiphanes norvegica</name>
    <name type="common">Northern krill</name>
    <name type="synonym">Thysanopoda norvegica</name>
    <dbReference type="NCBI Taxonomy" id="48144"/>
    <lineage>
        <taxon>Eukaryota</taxon>
        <taxon>Metazoa</taxon>
        <taxon>Ecdysozoa</taxon>
        <taxon>Arthropoda</taxon>
        <taxon>Crustacea</taxon>
        <taxon>Multicrustacea</taxon>
        <taxon>Malacostraca</taxon>
        <taxon>Eumalacostraca</taxon>
        <taxon>Eucarida</taxon>
        <taxon>Euphausiacea</taxon>
        <taxon>Euphausiidae</taxon>
        <taxon>Meganyctiphanes</taxon>
    </lineage>
</organism>
<dbReference type="InterPro" id="IPR021629">
    <property type="entry name" value="Mediator_Med23"/>
</dbReference>
<evidence type="ECO:0000256" key="7">
    <source>
        <dbReference type="ARBA" id="ARBA00031961"/>
    </source>
</evidence>
<protein>
    <recommendedName>
        <fullName evidence="3">Mediator of RNA polymerase II transcription subunit 23</fullName>
    </recommendedName>
    <alternativeName>
        <fullName evidence="7">Mediator complex subunit 23</fullName>
    </alternativeName>
</protein>
<feature type="region of interest" description="Disordered" evidence="8">
    <location>
        <begin position="372"/>
        <end position="392"/>
    </location>
</feature>
<reference evidence="9 10" key="1">
    <citation type="submission" date="2024-05" db="EMBL/GenBank/DDBJ databases">
        <authorList>
            <person name="Wallberg A."/>
        </authorList>
    </citation>
    <scope>NUCLEOTIDE SEQUENCE [LARGE SCALE GENOMIC DNA]</scope>
</reference>
<dbReference type="AlphaFoldDB" id="A0AAV2SE72"/>
<feature type="region of interest" description="Disordered" evidence="8">
    <location>
        <begin position="68"/>
        <end position="97"/>
    </location>
</feature>
<gene>
    <name evidence="9" type="ORF">MNOR_LOCUS35632</name>
</gene>
<name>A0AAV2SE72_MEGNR</name>
<feature type="compositionally biased region" description="Polar residues" evidence="8">
    <location>
        <begin position="83"/>
        <end position="97"/>
    </location>
</feature>
<comment type="caution">
    <text evidence="9">The sequence shown here is derived from an EMBL/GenBank/DDBJ whole genome shotgun (WGS) entry which is preliminary data.</text>
</comment>
<dbReference type="GO" id="GO:0010628">
    <property type="term" value="P:positive regulation of gene expression"/>
    <property type="evidence" value="ECO:0007669"/>
    <property type="project" value="TreeGrafter"/>
</dbReference>
<evidence type="ECO:0000313" key="9">
    <source>
        <dbReference type="EMBL" id="CAL4182869.1"/>
    </source>
</evidence>
<evidence type="ECO:0000256" key="3">
    <source>
        <dbReference type="ARBA" id="ARBA00019696"/>
    </source>
</evidence>
<sequence>METKIHDILSEILKVDALQEALVNLLEVPKVEKDSGRHNNVITELQKVFTEFSEQAAAATAVAQTAAGTTNQDVSQKDGPKTPASSSGGTTEVSTRVQEQGVRTIVALMARQNNPYRANSLATVLQSLLQSNTLYAKVVCTVLLADENLTPDNEVFWMSSFLLVKKIITGVDYKGVREIMKMCLERARLLPVNLRRSQLPLMDALCDVMNLIFDRNSSLLPGYFIVNELLKLYPDYKNWPHWKLASLLTDFVDKFRRAAQMLSVVGRTKLRPIVEQSGHQSPSIHSWKLDSVTLRFQLKGALPFTPELLEPQASLLRYVLKQPYSREMVYSLIDIQKKHKQRCPALEEQMVELMVAAMEECARADQEACKAREQHLNQQQQQQQGTSPTPNALTIPEQHPCSCAHLSSLLIYFVLSQLISFPCLVQGLYEKVQR</sequence>
<evidence type="ECO:0000256" key="6">
    <source>
        <dbReference type="ARBA" id="ARBA00023242"/>
    </source>
</evidence>